<name>A0A7J0BRA9_9BACT</name>
<organism evidence="1 2">
    <name type="scientific">Desulfovibrio psychrotolerans</name>
    <dbReference type="NCBI Taxonomy" id="415242"/>
    <lineage>
        <taxon>Bacteria</taxon>
        <taxon>Pseudomonadati</taxon>
        <taxon>Thermodesulfobacteriota</taxon>
        <taxon>Desulfovibrionia</taxon>
        <taxon>Desulfovibrionales</taxon>
        <taxon>Desulfovibrionaceae</taxon>
        <taxon>Desulfovibrio</taxon>
    </lineage>
</organism>
<gene>
    <name evidence="1" type="ORF">DSM19430T_08940</name>
</gene>
<comment type="caution">
    <text evidence="1">The sequence shown here is derived from an EMBL/GenBank/DDBJ whole genome shotgun (WGS) entry which is preliminary data.</text>
</comment>
<dbReference type="AlphaFoldDB" id="A0A7J0BRA9"/>
<evidence type="ECO:0000313" key="1">
    <source>
        <dbReference type="EMBL" id="GFM36210.1"/>
    </source>
</evidence>
<keyword evidence="2" id="KW-1185">Reference proteome</keyword>
<dbReference type="EMBL" id="BLVP01000003">
    <property type="protein sequence ID" value="GFM36210.1"/>
    <property type="molecule type" value="Genomic_DNA"/>
</dbReference>
<dbReference type="RefSeq" id="WP_174408903.1">
    <property type="nucleotide sequence ID" value="NZ_BLVP01000003.1"/>
</dbReference>
<accession>A0A7J0BRA9</accession>
<proteinExistence type="predicted"/>
<evidence type="ECO:0000313" key="2">
    <source>
        <dbReference type="Proteomes" id="UP000503820"/>
    </source>
</evidence>
<dbReference type="Proteomes" id="UP000503820">
    <property type="component" value="Unassembled WGS sequence"/>
</dbReference>
<sequence>MRLCRTARTLERSYGRDGVEFLQRVQMGQQAQLGEGVLFQAAMYNKPEGSATVC</sequence>
<reference evidence="1 2" key="1">
    <citation type="submission" date="2020-05" db="EMBL/GenBank/DDBJ databases">
        <title>Draft genome sequence of Desulfovibrio psychrotolerans JS1T.</title>
        <authorList>
            <person name="Ueno A."/>
            <person name="Tamazawa S."/>
            <person name="Tamamura S."/>
            <person name="Murakami T."/>
            <person name="Kiyama T."/>
            <person name="Inomata H."/>
            <person name="Amano Y."/>
            <person name="Miyakawa K."/>
            <person name="Tamaki H."/>
            <person name="Naganuma T."/>
            <person name="Kaneko K."/>
        </authorList>
    </citation>
    <scope>NUCLEOTIDE SEQUENCE [LARGE SCALE GENOMIC DNA]</scope>
    <source>
        <strain evidence="1 2">JS1</strain>
    </source>
</reference>
<protein>
    <submittedName>
        <fullName evidence="1">Uncharacterized protein</fullName>
    </submittedName>
</protein>